<dbReference type="KEGG" id="bdu:BDU_708"/>
<evidence type="ECO:0000256" key="3">
    <source>
        <dbReference type="ARBA" id="ARBA00022694"/>
    </source>
</evidence>
<dbReference type="PANTHER" id="PTHR46173">
    <property type="entry name" value="CCA TRNA NUCLEOTIDYLTRANSFERASE 1, MITOCHONDRIAL"/>
    <property type="match status" value="1"/>
</dbReference>
<keyword evidence="6" id="KW-0547">Nucleotide-binding</keyword>
<accession>B5RMQ0</accession>
<keyword evidence="7" id="KW-0460">Magnesium</keyword>
<dbReference type="SUPFAM" id="SSF81301">
    <property type="entry name" value="Nucleotidyltransferase"/>
    <property type="match status" value="1"/>
</dbReference>
<comment type="similarity">
    <text evidence="8">Belongs to the tRNA nucleotidyltransferase/poly(A) polymerase family.</text>
</comment>
<dbReference type="InterPro" id="IPR032828">
    <property type="entry name" value="PolyA_RNA-bd"/>
</dbReference>
<sequence length="432" mass="51366">MIFKNKLKPYLNLRKNSISTIIYFYMNLGNNTKDIIKISQIFNNHNYEFFLVGGALRDLLLKKIPYDFDFTTNATPKEIMKLFPKNIQTGIKHGTISIIFNKKIFEITTYRIDIDYENKRSPKQIKFTKNLKEDLKRRDFTINAIAMHTLNFEIIDYYNGQQDLNKKIIKCIGNPNKRFEEDALRILRAARFASTLNFTIDKNTLISMKYKKNNILFLSKERINNEFIKLLEGENPTKGIKYLQKINFFKYFFNIEINKKLIKKITLLNKNKFYLKAIVIFTIKQDISNLKQNLKLLKFSNKDIKLILLYKTTINAIHKLNPKKLHHIRIFLSKTTRENYKETLDIYKALKGKNNKFKFITNKIKNNKLLRDPLSLKELQINGNDVQKFQLRTHKNTGIILNHLLNEVLIEPKLNKKEILLQKIKDQYSQYF</sequence>
<keyword evidence="2 8" id="KW-0808">Transferase</keyword>
<evidence type="ECO:0000313" key="12">
    <source>
        <dbReference type="Proteomes" id="UP000000611"/>
    </source>
</evidence>
<evidence type="ECO:0000256" key="2">
    <source>
        <dbReference type="ARBA" id="ARBA00022679"/>
    </source>
</evidence>
<dbReference type="NCBIfam" id="NF009814">
    <property type="entry name" value="PRK13299.1"/>
    <property type="match status" value="1"/>
</dbReference>
<dbReference type="InterPro" id="IPR002646">
    <property type="entry name" value="PolA_pol_head_dom"/>
</dbReference>
<evidence type="ECO:0000256" key="1">
    <source>
        <dbReference type="ARBA" id="ARBA00001946"/>
    </source>
</evidence>
<dbReference type="Gene3D" id="1.10.3090.10">
    <property type="entry name" value="cca-adding enzyme, domain 2"/>
    <property type="match status" value="1"/>
</dbReference>
<gene>
    <name evidence="11" type="primary">papS</name>
    <name evidence="11" type="ordered locus">BDU_708</name>
</gene>
<feature type="domain" description="tRNA nucleotidyltransferase/poly(A) polymerase RNA and SrmB- binding" evidence="10">
    <location>
        <begin position="197"/>
        <end position="253"/>
    </location>
</feature>
<keyword evidence="8" id="KW-0694">RNA-binding</keyword>
<evidence type="ECO:0000313" key="11">
    <source>
        <dbReference type="EMBL" id="ACH93636.1"/>
    </source>
</evidence>
<evidence type="ECO:0000256" key="7">
    <source>
        <dbReference type="ARBA" id="ARBA00022842"/>
    </source>
</evidence>
<keyword evidence="12" id="KW-1185">Reference proteome</keyword>
<keyword evidence="4 11" id="KW-0548">Nucleotidyltransferase</keyword>
<reference evidence="11 12" key="1">
    <citation type="journal article" date="2008" name="PLoS Genet.">
        <title>The genome of Borrelia recurrentis, the agent of deadly louse-borne relapsing fever, is a degraded subset of tick-borne Borrelia duttonii.</title>
        <authorList>
            <person name="Lescot M."/>
            <person name="Audic S."/>
            <person name="Robert C."/>
            <person name="Nguyen T.T."/>
            <person name="Blanc G."/>
            <person name="Cutler S.J."/>
            <person name="Wincker P."/>
            <person name="Couloux A."/>
            <person name="Claverie J.-M."/>
            <person name="Raoult D."/>
            <person name="Drancourt M."/>
        </authorList>
    </citation>
    <scope>NUCLEOTIDE SEQUENCE [LARGE SCALE GENOMIC DNA]</scope>
    <source>
        <strain evidence="11 12">Ly</strain>
    </source>
</reference>
<dbReference type="CDD" id="cd05398">
    <property type="entry name" value="NT_ClassII-CCAase"/>
    <property type="match status" value="1"/>
</dbReference>
<comment type="cofactor">
    <cofactor evidence="1">
        <name>Mg(2+)</name>
        <dbReference type="ChEBI" id="CHEBI:18420"/>
    </cofactor>
</comment>
<evidence type="ECO:0000259" key="10">
    <source>
        <dbReference type="Pfam" id="PF12627"/>
    </source>
</evidence>
<organism evidence="11 12">
    <name type="scientific">Borrelia duttonii (strain Ly)</name>
    <dbReference type="NCBI Taxonomy" id="412419"/>
    <lineage>
        <taxon>Bacteria</taxon>
        <taxon>Pseudomonadati</taxon>
        <taxon>Spirochaetota</taxon>
        <taxon>Spirochaetia</taxon>
        <taxon>Spirochaetales</taxon>
        <taxon>Borreliaceae</taxon>
        <taxon>Borrelia</taxon>
    </lineage>
</organism>
<dbReference type="Proteomes" id="UP000000611">
    <property type="component" value="Chromosome"/>
</dbReference>
<name>B5RMQ0_BORDL</name>
<dbReference type="AlphaFoldDB" id="B5RMQ0"/>
<dbReference type="GO" id="GO:0000166">
    <property type="term" value="F:nucleotide binding"/>
    <property type="evidence" value="ECO:0007669"/>
    <property type="project" value="UniProtKB-KW"/>
</dbReference>
<dbReference type="EMBL" id="CP000976">
    <property type="protein sequence ID" value="ACH93636.1"/>
    <property type="molecule type" value="Genomic_DNA"/>
</dbReference>
<dbReference type="SUPFAM" id="SSF81891">
    <property type="entry name" value="Poly A polymerase C-terminal region-like"/>
    <property type="match status" value="1"/>
</dbReference>
<evidence type="ECO:0000259" key="9">
    <source>
        <dbReference type="Pfam" id="PF01743"/>
    </source>
</evidence>
<dbReference type="eggNOG" id="COG0617">
    <property type="taxonomic scope" value="Bacteria"/>
</dbReference>
<evidence type="ECO:0000256" key="8">
    <source>
        <dbReference type="RuleBase" id="RU003953"/>
    </source>
</evidence>
<dbReference type="InterPro" id="IPR043519">
    <property type="entry name" value="NT_sf"/>
</dbReference>
<dbReference type="Pfam" id="PF12627">
    <property type="entry name" value="PolyA_pol_RNAbd"/>
    <property type="match status" value="1"/>
</dbReference>
<dbReference type="EC" id="2.7.7.72" evidence="11"/>
<evidence type="ECO:0000256" key="5">
    <source>
        <dbReference type="ARBA" id="ARBA00022723"/>
    </source>
</evidence>
<proteinExistence type="inferred from homology"/>
<dbReference type="PANTHER" id="PTHR46173:SF1">
    <property type="entry name" value="CCA TRNA NUCLEOTIDYLTRANSFERASE 1, MITOCHONDRIAL"/>
    <property type="match status" value="1"/>
</dbReference>
<dbReference type="OrthoDB" id="9805698at2"/>
<feature type="domain" description="Poly A polymerase head" evidence="9">
    <location>
        <begin position="50"/>
        <end position="169"/>
    </location>
</feature>
<dbReference type="GO" id="GO:0000049">
    <property type="term" value="F:tRNA binding"/>
    <property type="evidence" value="ECO:0007669"/>
    <property type="project" value="TreeGrafter"/>
</dbReference>
<evidence type="ECO:0000256" key="6">
    <source>
        <dbReference type="ARBA" id="ARBA00022741"/>
    </source>
</evidence>
<protein>
    <submittedName>
        <fullName evidence="11">tRNA nucleotidyltransferase (CCA-adding enzyme)</fullName>
        <ecNumber evidence="11">2.7.7.72</ecNumber>
    </submittedName>
</protein>
<keyword evidence="5" id="KW-0479">Metal-binding</keyword>
<evidence type="ECO:0000256" key="4">
    <source>
        <dbReference type="ARBA" id="ARBA00022695"/>
    </source>
</evidence>
<dbReference type="HOGENOM" id="CLU_015961_3_1_12"/>
<dbReference type="Pfam" id="PF01743">
    <property type="entry name" value="PolyA_pol"/>
    <property type="match status" value="1"/>
</dbReference>
<keyword evidence="3" id="KW-0819">tRNA processing</keyword>
<dbReference type="STRING" id="412419.BDU_708"/>
<dbReference type="GO" id="GO:0004810">
    <property type="term" value="F:CCA tRNA nucleotidyltransferase activity"/>
    <property type="evidence" value="ECO:0007669"/>
    <property type="project" value="UniProtKB-EC"/>
</dbReference>
<dbReference type="Gene3D" id="3.30.460.10">
    <property type="entry name" value="Beta Polymerase, domain 2"/>
    <property type="match status" value="1"/>
</dbReference>
<dbReference type="InterPro" id="IPR050264">
    <property type="entry name" value="Bact_CCA-adding_enz_type3_sf"/>
</dbReference>
<dbReference type="GO" id="GO:0008033">
    <property type="term" value="P:tRNA processing"/>
    <property type="evidence" value="ECO:0007669"/>
    <property type="project" value="UniProtKB-KW"/>
</dbReference>
<dbReference type="GO" id="GO:0046872">
    <property type="term" value="F:metal ion binding"/>
    <property type="evidence" value="ECO:0007669"/>
    <property type="project" value="UniProtKB-KW"/>
</dbReference>